<name>E7GCT4_9FIRM</name>
<evidence type="ECO:0000256" key="4">
    <source>
        <dbReference type="ARBA" id="ARBA00022801"/>
    </source>
</evidence>
<dbReference type="InterPro" id="IPR010049">
    <property type="entry name" value="MTA_SAH_Nsdase"/>
</dbReference>
<dbReference type="GO" id="GO:0009164">
    <property type="term" value="P:nucleoside catabolic process"/>
    <property type="evidence" value="ECO:0007669"/>
    <property type="project" value="InterPro"/>
</dbReference>
<comment type="caution">
    <text evidence="8">The sequence shown here is derived from an EMBL/GenBank/DDBJ whole genome shotgun (WGS) entry which is preliminary data.</text>
</comment>
<gene>
    <name evidence="8" type="ORF">HMPREF9488_02576</name>
</gene>
<dbReference type="GO" id="GO:0019284">
    <property type="term" value="P:L-methionine salvage from S-adenosylmethionine"/>
    <property type="evidence" value="ECO:0007669"/>
    <property type="project" value="TreeGrafter"/>
</dbReference>
<reference evidence="8 9" key="1">
    <citation type="submission" date="2010-12" db="EMBL/GenBank/DDBJ databases">
        <title>The Genome Sequence of Coprobacillus sp. strain 29_1.</title>
        <authorList>
            <consortium name="The Broad Institute Genome Sequencing Platform"/>
            <person name="Earl A."/>
            <person name="Ward D."/>
            <person name="Feldgarden M."/>
            <person name="Gevers D."/>
            <person name="Daigneault M."/>
            <person name="Sibley C.D."/>
            <person name="White A."/>
            <person name="Strauss J."/>
            <person name="Allen-Vercoe E."/>
            <person name="Young S.K."/>
            <person name="Zeng Q."/>
            <person name="Gargeya S."/>
            <person name="Fitzgerald M."/>
            <person name="Haas B."/>
            <person name="Abouelleil A."/>
            <person name="Alvarado L."/>
            <person name="Arachchi H.M."/>
            <person name="Berlin A."/>
            <person name="Brown A."/>
            <person name="Chapman S.B."/>
            <person name="Chen Z."/>
            <person name="Dunbar C."/>
            <person name="Freedman E."/>
            <person name="Gearin G."/>
            <person name="Gellesch M."/>
            <person name="Goldberg J."/>
            <person name="Griggs A."/>
            <person name="Gujja S."/>
            <person name="Heilman E."/>
            <person name="Heiman D."/>
            <person name="Howarth C."/>
            <person name="Larson L."/>
            <person name="Lui A."/>
            <person name="MacDonald P.J.P."/>
            <person name="Mehta T."/>
            <person name="Montmayeur A."/>
            <person name="Murphy C."/>
            <person name="Neiman D."/>
            <person name="Pearson M."/>
            <person name="Priest M."/>
            <person name="Roberts A."/>
            <person name="Saif S."/>
            <person name="Shea T."/>
            <person name="Shenoy N."/>
            <person name="Sisk P."/>
            <person name="Stolte C."/>
            <person name="Sykes S."/>
            <person name="White J."/>
            <person name="Yandava C."/>
            <person name="Nusbaum C."/>
            <person name="Birren B."/>
        </authorList>
    </citation>
    <scope>NUCLEOTIDE SEQUENCE [LARGE SCALE GENOMIC DNA]</scope>
    <source>
        <strain evidence="8 9">29_1</strain>
    </source>
</reference>
<dbReference type="HOGENOM" id="CLU_031248_2_2_9"/>
<evidence type="ECO:0000313" key="8">
    <source>
        <dbReference type="EMBL" id="EFW04293.1"/>
    </source>
</evidence>
<proteinExistence type="predicted"/>
<dbReference type="NCBIfam" id="TIGR01704">
    <property type="entry name" value="MTA_SAH-Nsdase"/>
    <property type="match status" value="1"/>
</dbReference>
<dbReference type="STRING" id="100884.GCA_000269565_00229"/>
<organism evidence="8 9">
    <name type="scientific">Coprobacillus cateniformis</name>
    <dbReference type="NCBI Taxonomy" id="100884"/>
    <lineage>
        <taxon>Bacteria</taxon>
        <taxon>Bacillati</taxon>
        <taxon>Bacillota</taxon>
        <taxon>Erysipelotrichia</taxon>
        <taxon>Erysipelotrichales</taxon>
        <taxon>Coprobacillaceae</taxon>
        <taxon>Coprobacillus</taxon>
    </lineage>
</organism>
<dbReference type="GO" id="GO:0019509">
    <property type="term" value="P:L-methionine salvage from methylthioadenosine"/>
    <property type="evidence" value="ECO:0007669"/>
    <property type="project" value="UniProtKB-UniPathway"/>
</dbReference>
<keyword evidence="3" id="KW-0028">Amino-acid biosynthesis</keyword>
<keyword evidence="5" id="KW-0486">Methionine biosynthesis</keyword>
<evidence type="ECO:0000259" key="7">
    <source>
        <dbReference type="Pfam" id="PF01048"/>
    </source>
</evidence>
<evidence type="ECO:0000256" key="5">
    <source>
        <dbReference type="ARBA" id="ARBA00023167"/>
    </source>
</evidence>
<dbReference type="EMBL" id="ADKX01000039">
    <property type="protein sequence ID" value="EFW04293.1"/>
    <property type="molecule type" value="Genomic_DNA"/>
</dbReference>
<dbReference type="GO" id="GO:0008782">
    <property type="term" value="F:adenosylhomocysteine nucleosidase activity"/>
    <property type="evidence" value="ECO:0007669"/>
    <property type="project" value="UniProtKB-EC"/>
</dbReference>
<dbReference type="UniPathway" id="UPA00904">
    <property type="reaction ID" value="UER00871"/>
</dbReference>
<evidence type="ECO:0000256" key="2">
    <source>
        <dbReference type="ARBA" id="ARBA00011974"/>
    </source>
</evidence>
<dbReference type="FunFam" id="3.40.50.1580:FF:000001">
    <property type="entry name" value="MTA/SAH nucleosidase family protein"/>
    <property type="match status" value="1"/>
</dbReference>
<dbReference type="SUPFAM" id="SSF53167">
    <property type="entry name" value="Purine and uridine phosphorylases"/>
    <property type="match status" value="1"/>
</dbReference>
<dbReference type="InterPro" id="IPR035994">
    <property type="entry name" value="Nucleoside_phosphorylase_sf"/>
</dbReference>
<accession>E7GCT4</accession>
<evidence type="ECO:0000256" key="6">
    <source>
        <dbReference type="ARBA" id="ARBA00050313"/>
    </source>
</evidence>
<dbReference type="PANTHER" id="PTHR46832">
    <property type="entry name" value="5'-METHYLTHIOADENOSINE/S-ADENOSYLHOMOCYSTEINE NUCLEOSIDASE"/>
    <property type="match status" value="1"/>
</dbReference>
<dbReference type="PANTHER" id="PTHR46832:SF1">
    <property type="entry name" value="5'-METHYLTHIOADENOSINE_S-ADENOSYLHOMOCYSTEINE NUCLEOSIDASE"/>
    <property type="match status" value="1"/>
</dbReference>
<evidence type="ECO:0000256" key="3">
    <source>
        <dbReference type="ARBA" id="ARBA00022605"/>
    </source>
</evidence>
<comment type="pathway">
    <text evidence="1">Amino-acid biosynthesis; L-methionine biosynthesis via salvage pathway; S-methyl-5-thio-alpha-D-ribose 1-phosphate from S-methyl-5'-thioadenosine (hydrolase route): step 1/2.</text>
</comment>
<dbReference type="eggNOG" id="COG0775">
    <property type="taxonomic scope" value="Bacteria"/>
</dbReference>
<dbReference type="GO" id="GO:0008930">
    <property type="term" value="F:methylthioadenosine nucleosidase activity"/>
    <property type="evidence" value="ECO:0007669"/>
    <property type="project" value="InterPro"/>
</dbReference>
<feature type="domain" description="Nucleoside phosphorylase" evidence="7">
    <location>
        <begin position="2"/>
        <end position="226"/>
    </location>
</feature>
<keyword evidence="9" id="KW-1185">Reference proteome</keyword>
<keyword evidence="4" id="KW-0378">Hydrolase</keyword>
<protein>
    <recommendedName>
        <fullName evidence="2">adenosylhomocysteine nucleosidase</fullName>
        <ecNumber evidence="2">3.2.2.9</ecNumber>
    </recommendedName>
</protein>
<dbReference type="RefSeq" id="WP_008789664.1">
    <property type="nucleotide sequence ID" value="NZ_AKCB01000001.1"/>
</dbReference>
<sequence length="229" mass="25343">MIGIIGAMAEEVLEIKKLMVMNQQKEYQGYIFYEGTLNNKGIVLLQGGIGKVNAAIATTLLFTHYSIDYVINIGSAGGLHSHQNVGDVVISSQVVHHDVDVTAFGRALGEVPGMPQYYTPDQDLLMKVKEILNQHNIHAHIGLIASGDQFISNSQQVKTIQKHFPEAMCVEMEAAAIAQVCHVYHKKFIITRSLSDVFNKGKSHIQFDEYLKEASLQSAQMCNELVSQL</sequence>
<dbReference type="Proteomes" id="UP000003157">
    <property type="component" value="Unassembled WGS sequence"/>
</dbReference>
<dbReference type="GeneID" id="78228159"/>
<comment type="catalytic activity">
    <reaction evidence="6">
        <text>5'-deoxyadenosine + H2O = 5-deoxy-D-ribose + adenine</text>
        <dbReference type="Rhea" id="RHEA:29859"/>
        <dbReference type="ChEBI" id="CHEBI:15377"/>
        <dbReference type="ChEBI" id="CHEBI:16708"/>
        <dbReference type="ChEBI" id="CHEBI:17319"/>
        <dbReference type="ChEBI" id="CHEBI:149540"/>
        <dbReference type="EC" id="3.2.2.9"/>
    </reaction>
    <physiologicalReaction direction="left-to-right" evidence="6">
        <dbReference type="Rhea" id="RHEA:29860"/>
    </physiologicalReaction>
</comment>
<dbReference type="AlphaFoldDB" id="E7GCT4"/>
<dbReference type="OrthoDB" id="9792278at2"/>
<dbReference type="NCBIfam" id="NF004079">
    <property type="entry name" value="PRK05584.1"/>
    <property type="match status" value="1"/>
</dbReference>
<dbReference type="Gene3D" id="3.40.50.1580">
    <property type="entry name" value="Nucleoside phosphorylase domain"/>
    <property type="match status" value="1"/>
</dbReference>
<dbReference type="CDD" id="cd09008">
    <property type="entry name" value="MTAN"/>
    <property type="match status" value="1"/>
</dbReference>
<evidence type="ECO:0000313" key="9">
    <source>
        <dbReference type="Proteomes" id="UP000003157"/>
    </source>
</evidence>
<dbReference type="InterPro" id="IPR000845">
    <property type="entry name" value="Nucleoside_phosphorylase_d"/>
</dbReference>
<evidence type="ECO:0000256" key="1">
    <source>
        <dbReference type="ARBA" id="ARBA00004945"/>
    </source>
</evidence>
<dbReference type="Pfam" id="PF01048">
    <property type="entry name" value="PNP_UDP_1"/>
    <property type="match status" value="1"/>
</dbReference>
<dbReference type="EC" id="3.2.2.9" evidence="2"/>
<dbReference type="GO" id="GO:0005829">
    <property type="term" value="C:cytosol"/>
    <property type="evidence" value="ECO:0007669"/>
    <property type="project" value="TreeGrafter"/>
</dbReference>